<dbReference type="PIRSF" id="PIRSF500217">
    <property type="entry name" value="AlgI"/>
    <property type="match status" value="1"/>
</dbReference>
<evidence type="ECO:0000256" key="6">
    <source>
        <dbReference type="ARBA" id="ARBA00023136"/>
    </source>
</evidence>
<dbReference type="GO" id="GO:0016746">
    <property type="term" value="F:acyltransferase activity"/>
    <property type="evidence" value="ECO:0007669"/>
    <property type="project" value="UniProtKB-KW"/>
</dbReference>
<keyword evidence="5 8" id="KW-1133">Transmembrane helix</keyword>
<accession>A0A9D2S2C8</accession>
<name>A0A9D2S2C8_9FIRM</name>
<evidence type="ECO:0000256" key="7">
    <source>
        <dbReference type="PIRNR" id="PIRNR016636"/>
    </source>
</evidence>
<evidence type="ECO:0008006" key="11">
    <source>
        <dbReference type="Google" id="ProtNLM"/>
    </source>
</evidence>
<feature type="transmembrane region" description="Helical" evidence="8">
    <location>
        <begin position="71"/>
        <end position="91"/>
    </location>
</feature>
<dbReference type="PANTHER" id="PTHR13285:SF18">
    <property type="entry name" value="PROTEIN-CYSTEINE N-PALMITOYLTRANSFERASE RASP"/>
    <property type="match status" value="1"/>
</dbReference>
<evidence type="ECO:0000256" key="2">
    <source>
        <dbReference type="ARBA" id="ARBA00010323"/>
    </source>
</evidence>
<feature type="transmembrane region" description="Helical" evidence="8">
    <location>
        <begin position="440"/>
        <end position="463"/>
    </location>
</feature>
<comment type="similarity">
    <text evidence="2 7">Belongs to the membrane-bound acyltransferase family.</text>
</comment>
<evidence type="ECO:0000256" key="8">
    <source>
        <dbReference type="SAM" id="Phobius"/>
    </source>
</evidence>
<protein>
    <recommendedName>
        <fullName evidence="11">MBOAT family protein</fullName>
    </recommendedName>
</protein>
<comment type="caution">
    <text evidence="9">The sequence shown here is derived from an EMBL/GenBank/DDBJ whole genome shotgun (WGS) entry which is preliminary data.</text>
</comment>
<dbReference type="EMBL" id="DWYA01000058">
    <property type="protein sequence ID" value="HJB40115.1"/>
    <property type="molecule type" value="Genomic_DNA"/>
</dbReference>
<dbReference type="PANTHER" id="PTHR13285">
    <property type="entry name" value="ACYLTRANSFERASE"/>
    <property type="match status" value="1"/>
</dbReference>
<evidence type="ECO:0000256" key="5">
    <source>
        <dbReference type="ARBA" id="ARBA00022989"/>
    </source>
</evidence>
<dbReference type="InterPro" id="IPR051085">
    <property type="entry name" value="MB_O-acyltransferase"/>
</dbReference>
<reference evidence="9" key="2">
    <citation type="submission" date="2021-04" db="EMBL/GenBank/DDBJ databases">
        <authorList>
            <person name="Gilroy R."/>
        </authorList>
    </citation>
    <scope>NUCLEOTIDE SEQUENCE</scope>
    <source>
        <strain evidence="9">ChiBcec8-14828</strain>
    </source>
</reference>
<evidence type="ECO:0000256" key="4">
    <source>
        <dbReference type="ARBA" id="ARBA00022692"/>
    </source>
</evidence>
<feature type="transmembrane region" description="Helical" evidence="8">
    <location>
        <begin position="97"/>
        <end position="114"/>
    </location>
</feature>
<dbReference type="Proteomes" id="UP000824209">
    <property type="component" value="Unassembled WGS sequence"/>
</dbReference>
<feature type="transmembrane region" description="Helical" evidence="8">
    <location>
        <begin position="342"/>
        <end position="361"/>
    </location>
</feature>
<dbReference type="Pfam" id="PF03062">
    <property type="entry name" value="MBOAT"/>
    <property type="match status" value="1"/>
</dbReference>
<sequence>MAFQSVQFIAFFLVFLILYYRLPVRWRVPLVAAANAVFYIQAGWKNMLWLLAVCAWSYGAGWLLERTKQRAALLAAGLGLPLAGLCVFKYAVGTMPLGVSFYTFLVMGYLIDQYRRKYPLIKNPVHFFAFASFFPLISSGPIERGDGLGKVIANEKPFDYEVFSQGMSRILWGFFKKFVIADTLAGIVNIVFTDLQHYTGPYLLLAVLLYSYQLYCDFSGYSDIAIGIAKTLGIPVMENFSRPFAASNYRDLWARWHNSLTGWFREYLYFPLGGSRCGAVRTACNTLIVFLVSGIWHGSGLGFAVWGLLNGVYMVIGRWTGPMRARLWPQNPTKGAVVFRRVVQIAVVYLLFTSCIVFFRAPTMADALTVYARLPFGWLEALLAPGTVIETLKSMGIGRVIGLLLLVCIVSCEWVEWRAAKAGCHTGAWMRTLPVWPRMALYYGVAVLVLAFGKMGTSSFIYFGF</sequence>
<dbReference type="PIRSF" id="PIRSF016636">
    <property type="entry name" value="AlgI_DltB"/>
    <property type="match status" value="1"/>
</dbReference>
<keyword evidence="7" id="KW-0012">Acyltransferase</keyword>
<gene>
    <name evidence="9" type="ORF">H9943_06930</name>
</gene>
<evidence type="ECO:0000313" key="9">
    <source>
        <dbReference type="EMBL" id="HJB40115.1"/>
    </source>
</evidence>
<dbReference type="InterPro" id="IPR004299">
    <property type="entry name" value="MBOAT_fam"/>
</dbReference>
<dbReference type="InterPro" id="IPR024194">
    <property type="entry name" value="Ac/AlaTfrase_AlgI/DltB"/>
</dbReference>
<reference evidence="9" key="1">
    <citation type="journal article" date="2021" name="PeerJ">
        <title>Extensive microbial diversity within the chicken gut microbiome revealed by metagenomics and culture.</title>
        <authorList>
            <person name="Gilroy R."/>
            <person name="Ravi A."/>
            <person name="Getino M."/>
            <person name="Pursley I."/>
            <person name="Horton D.L."/>
            <person name="Alikhan N.F."/>
            <person name="Baker D."/>
            <person name="Gharbi K."/>
            <person name="Hall N."/>
            <person name="Watson M."/>
            <person name="Adriaenssens E.M."/>
            <person name="Foster-Nyarko E."/>
            <person name="Jarju S."/>
            <person name="Secka A."/>
            <person name="Antonio M."/>
            <person name="Oren A."/>
            <person name="Chaudhuri R.R."/>
            <person name="La Ragione R."/>
            <person name="Hildebrand F."/>
            <person name="Pallen M.J."/>
        </authorList>
    </citation>
    <scope>NUCLEOTIDE SEQUENCE</scope>
    <source>
        <strain evidence="9">ChiBcec8-14828</strain>
    </source>
</reference>
<keyword evidence="4 8" id="KW-0812">Transmembrane</keyword>
<keyword evidence="6 7" id="KW-0472">Membrane</keyword>
<dbReference type="InterPro" id="IPR028362">
    <property type="entry name" value="AlgI"/>
</dbReference>
<feature type="transmembrane region" description="Helical" evidence="8">
    <location>
        <begin position="46"/>
        <end position="64"/>
    </location>
</feature>
<dbReference type="GO" id="GO:0005886">
    <property type="term" value="C:plasma membrane"/>
    <property type="evidence" value="ECO:0007669"/>
    <property type="project" value="UniProtKB-SubCell"/>
</dbReference>
<evidence type="ECO:0000256" key="3">
    <source>
        <dbReference type="ARBA" id="ARBA00022475"/>
    </source>
</evidence>
<keyword evidence="7" id="KW-0808">Transferase</keyword>
<evidence type="ECO:0000256" key="1">
    <source>
        <dbReference type="ARBA" id="ARBA00004651"/>
    </source>
</evidence>
<proteinExistence type="inferred from homology"/>
<comment type="subcellular location">
    <subcellularLocation>
        <location evidence="1">Cell membrane</location>
        <topology evidence="1">Multi-pass membrane protein</topology>
    </subcellularLocation>
</comment>
<evidence type="ECO:0000313" key="10">
    <source>
        <dbReference type="Proteomes" id="UP000824209"/>
    </source>
</evidence>
<dbReference type="AlphaFoldDB" id="A0A9D2S2C8"/>
<organism evidence="9 10">
    <name type="scientific">Candidatus Ruthenibacterium avium</name>
    <dbReference type="NCBI Taxonomy" id="2838751"/>
    <lineage>
        <taxon>Bacteria</taxon>
        <taxon>Bacillati</taxon>
        <taxon>Bacillota</taxon>
        <taxon>Clostridia</taxon>
        <taxon>Eubacteriales</taxon>
        <taxon>Oscillospiraceae</taxon>
        <taxon>Ruthenibacterium</taxon>
    </lineage>
</organism>
<dbReference type="GO" id="GO:0042121">
    <property type="term" value="P:alginic acid biosynthetic process"/>
    <property type="evidence" value="ECO:0007669"/>
    <property type="project" value="InterPro"/>
</dbReference>
<keyword evidence="3 7" id="KW-1003">Cell membrane</keyword>